<gene>
    <name evidence="2" type="ORF">CE457_16910</name>
    <name evidence="1" type="ORF">KUC_3358</name>
</gene>
<reference evidence="2 4" key="2">
    <citation type="submission" date="2017-07" db="EMBL/GenBank/DDBJ databases">
        <title>Shotgun whole genome sequences of three halophilic bacterial isolates.</title>
        <authorList>
            <person name="Pozzo T."/>
            <person name="Higdon S.M."/>
            <person name="Quillaguaman J."/>
        </authorList>
    </citation>
    <scope>NUCLEOTIDE SEQUENCE [LARGE SCALE GENOMIC DNA]</scope>
    <source>
        <strain evidence="2 4">LC1</strain>
    </source>
</reference>
<dbReference type="Proteomes" id="UP000216538">
    <property type="component" value="Unassembled WGS sequence"/>
</dbReference>
<evidence type="ECO:0000313" key="1">
    <source>
        <dbReference type="EMBL" id="EHJ91801.1"/>
    </source>
</evidence>
<dbReference type="Pfam" id="PF20701">
    <property type="entry name" value="HetE-N"/>
    <property type="match status" value="1"/>
</dbReference>
<protein>
    <submittedName>
        <fullName evidence="1">Uncharacterized protein</fullName>
    </submittedName>
</protein>
<evidence type="ECO:0000313" key="3">
    <source>
        <dbReference type="Proteomes" id="UP000005756"/>
    </source>
</evidence>
<proteinExistence type="predicted"/>
<dbReference type="EMBL" id="JH393259">
    <property type="protein sequence ID" value="EHJ91801.1"/>
    <property type="molecule type" value="Genomic_DNA"/>
</dbReference>
<accession>A0A265DU50</accession>
<organism evidence="1 3">
    <name type="scientific">Vreelandella boliviensis LC1</name>
    <dbReference type="NCBI Taxonomy" id="1072583"/>
    <lineage>
        <taxon>Bacteria</taxon>
        <taxon>Pseudomonadati</taxon>
        <taxon>Pseudomonadota</taxon>
        <taxon>Gammaproteobacteria</taxon>
        <taxon>Oceanospirillales</taxon>
        <taxon>Halomonadaceae</taxon>
        <taxon>Vreelandella</taxon>
    </lineage>
</organism>
<evidence type="ECO:0000313" key="2">
    <source>
        <dbReference type="EMBL" id="OZT72853.1"/>
    </source>
</evidence>
<reference evidence="1 3" key="1">
    <citation type="submission" date="2011-10" db="EMBL/GenBank/DDBJ databases">
        <authorList>
            <person name="Quillaguamn J."/>
            <person name="Guzmn D."/>
            <person name="Balderrama-Subieta A."/>
            <person name="Cardona-Ortuo C."/>
            <person name="Guevara-Martnez M."/>
            <person name="Callisaya-Quispe N."/>
        </authorList>
    </citation>
    <scope>NUCLEOTIDE SEQUENCE [LARGE SCALE GENOMIC DNA]</scope>
    <source>
        <strain evidence="1 3">LC1</strain>
    </source>
</reference>
<dbReference type="EMBL" id="NPEY01000016">
    <property type="protein sequence ID" value="OZT72853.1"/>
    <property type="molecule type" value="Genomic_DNA"/>
</dbReference>
<dbReference type="AlphaFoldDB" id="A0A265DU50"/>
<keyword evidence="4" id="KW-1185">Reference proteome</keyword>
<dbReference type="Proteomes" id="UP000005756">
    <property type="component" value="Unassembled WGS sequence"/>
</dbReference>
<name>A0A265DU50_9GAMM</name>
<sequence length="119" mass="13576">MIFDDSSAQSVVLNIISNGLYSLISIPTKLTYQALKNKFTEDLENENYIDKLVNRILEIKESKNLEDLNKIAIDRTIREDKVIPSLASNINIKKINTKKTNFQILIGKGDNNITNNETY</sequence>
<dbReference type="RefSeq" id="WP_007114290.1">
    <property type="nucleotide sequence ID" value="NZ_JH393259.1"/>
</dbReference>
<evidence type="ECO:0000313" key="4">
    <source>
        <dbReference type="Proteomes" id="UP000216538"/>
    </source>
</evidence>